<dbReference type="PROSITE" id="PS50177">
    <property type="entry name" value="NTF2_DOMAIN"/>
    <property type="match status" value="1"/>
</dbReference>
<dbReference type="FunFam" id="3.10.450.50:FF:000003">
    <property type="entry name" value="Nuclear transport factor 2 family protein"/>
    <property type="match status" value="1"/>
</dbReference>
<sequence length="469" mass="50822">MAAAVAVQQPVSPQIVGNAFVQQYYHILHHSPELVHRFYQDISKLGRPAADGTMSITSTMQAINEKILSLNYGDFRPEIRSVDAQESFNGGVQVLVTGCLTGKDNMIRNFSQSFFLAPQDRGYFVLNDIFRYIENGNQQDGFQGVANDVVAPVTPEQNPPPPVQENHVSEQTTPSAEEVSGGEVYNPPENGDAPISEEEVPVAEVVNEVQDDSQMVVESNTKIEEVPKKSYASIVMDLKESAVTFSPPTLAPRKSLPKTQELLNSPPEPETDGPVPRTDAVDIGNNQDGEADGYSIYIKGLPMNATVSLLENEFKKFGPIKNEGIQVRSNRQQGFCFGFVEFEVPSAVEKAIEASPIPLGGRQAIVEEKRSTNSRGNNRGRFQSGRGSGYRNDGVRGRGNYGGGRGYGRSDYGGRNEFSNRGGNRGGSSNRGGEGYQRSDSNGGRMNRMSAGGMANGTKNTTPRVSATA</sequence>
<dbReference type="Gene3D" id="3.30.70.330">
    <property type="match status" value="1"/>
</dbReference>
<dbReference type="SMART" id="SM00360">
    <property type="entry name" value="RRM"/>
    <property type="match status" value="1"/>
</dbReference>
<evidence type="ECO:0008006" key="8">
    <source>
        <dbReference type="Google" id="ProtNLM"/>
    </source>
</evidence>
<dbReference type="PANTHER" id="PTHR10693:SF20">
    <property type="entry name" value="AT27578P"/>
    <property type="match status" value="1"/>
</dbReference>
<dbReference type="EMBL" id="JBJUIK010000004">
    <property type="protein sequence ID" value="KAL3531084.1"/>
    <property type="molecule type" value="Genomic_DNA"/>
</dbReference>
<evidence type="ECO:0000313" key="7">
    <source>
        <dbReference type="Proteomes" id="UP001630127"/>
    </source>
</evidence>
<feature type="compositionally biased region" description="Polar residues" evidence="3">
    <location>
        <begin position="457"/>
        <end position="469"/>
    </location>
</feature>
<dbReference type="InterPro" id="IPR012677">
    <property type="entry name" value="Nucleotide-bd_a/b_plait_sf"/>
</dbReference>
<dbReference type="InterPro" id="IPR000504">
    <property type="entry name" value="RRM_dom"/>
</dbReference>
<accession>A0ABD3AIW2</accession>
<evidence type="ECO:0000259" key="5">
    <source>
        <dbReference type="PROSITE" id="PS50177"/>
    </source>
</evidence>
<evidence type="ECO:0000313" key="6">
    <source>
        <dbReference type="EMBL" id="KAL3531084.1"/>
    </source>
</evidence>
<name>A0ABD3AIW2_9GENT</name>
<feature type="compositionally biased region" description="Low complexity" evidence="3">
    <location>
        <begin position="409"/>
        <end position="422"/>
    </location>
</feature>
<evidence type="ECO:0000256" key="3">
    <source>
        <dbReference type="SAM" id="MobiDB-lite"/>
    </source>
</evidence>
<feature type="compositionally biased region" description="Gly residues" evidence="3">
    <location>
        <begin position="423"/>
        <end position="435"/>
    </location>
</feature>
<feature type="compositionally biased region" description="Gly residues" evidence="3">
    <location>
        <begin position="397"/>
        <end position="407"/>
    </location>
</feature>
<dbReference type="Proteomes" id="UP001630127">
    <property type="component" value="Unassembled WGS sequence"/>
</dbReference>
<dbReference type="PROSITE" id="PS50102">
    <property type="entry name" value="RRM"/>
    <property type="match status" value="1"/>
</dbReference>
<reference evidence="6 7" key="1">
    <citation type="submission" date="2024-11" db="EMBL/GenBank/DDBJ databases">
        <title>A near-complete genome assembly of Cinchona calisaya.</title>
        <authorList>
            <person name="Lian D.C."/>
            <person name="Zhao X.W."/>
            <person name="Wei L."/>
        </authorList>
    </citation>
    <scope>NUCLEOTIDE SEQUENCE [LARGE SCALE GENOMIC DNA]</scope>
    <source>
        <tissue evidence="6">Nenye</tissue>
    </source>
</reference>
<evidence type="ECO:0000259" key="4">
    <source>
        <dbReference type="PROSITE" id="PS50102"/>
    </source>
</evidence>
<dbReference type="InterPro" id="IPR039539">
    <property type="entry name" value="Ras_GTPase_bind_prot"/>
</dbReference>
<dbReference type="Gene3D" id="3.10.450.50">
    <property type="match status" value="1"/>
</dbReference>
<dbReference type="AlphaFoldDB" id="A0ABD3AIW2"/>
<dbReference type="GO" id="GO:0005737">
    <property type="term" value="C:cytoplasm"/>
    <property type="evidence" value="ECO:0007669"/>
    <property type="project" value="UniProtKB-ARBA"/>
</dbReference>
<dbReference type="GO" id="GO:0003723">
    <property type="term" value="F:RNA binding"/>
    <property type="evidence" value="ECO:0007669"/>
    <property type="project" value="UniProtKB-UniRule"/>
</dbReference>
<feature type="region of interest" description="Disordered" evidence="3">
    <location>
        <begin position="367"/>
        <end position="469"/>
    </location>
</feature>
<dbReference type="InterPro" id="IPR035979">
    <property type="entry name" value="RBD_domain_sf"/>
</dbReference>
<feature type="region of interest" description="Disordered" evidence="3">
    <location>
        <begin position="152"/>
        <end position="195"/>
    </location>
</feature>
<evidence type="ECO:0000256" key="1">
    <source>
        <dbReference type="ARBA" id="ARBA00022884"/>
    </source>
</evidence>
<protein>
    <recommendedName>
        <fullName evidence="8">G3BP-like protein</fullName>
    </recommendedName>
</protein>
<dbReference type="CDD" id="cd00590">
    <property type="entry name" value="RRM_SF"/>
    <property type="match status" value="1"/>
</dbReference>
<dbReference type="CDD" id="cd00780">
    <property type="entry name" value="NTF2"/>
    <property type="match status" value="1"/>
</dbReference>
<comment type="caution">
    <text evidence="6">The sequence shown here is derived from an EMBL/GenBank/DDBJ whole genome shotgun (WGS) entry which is preliminary data.</text>
</comment>
<keyword evidence="1 2" id="KW-0694">RNA-binding</keyword>
<gene>
    <name evidence="6" type="ORF">ACH5RR_010406</name>
</gene>
<dbReference type="Pfam" id="PF02136">
    <property type="entry name" value="NTF2"/>
    <property type="match status" value="1"/>
</dbReference>
<dbReference type="SUPFAM" id="SSF54928">
    <property type="entry name" value="RNA-binding domain, RBD"/>
    <property type="match status" value="1"/>
</dbReference>
<keyword evidence="7" id="KW-1185">Reference proteome</keyword>
<feature type="region of interest" description="Disordered" evidence="3">
    <location>
        <begin position="246"/>
        <end position="275"/>
    </location>
</feature>
<organism evidence="6 7">
    <name type="scientific">Cinchona calisaya</name>
    <dbReference type="NCBI Taxonomy" id="153742"/>
    <lineage>
        <taxon>Eukaryota</taxon>
        <taxon>Viridiplantae</taxon>
        <taxon>Streptophyta</taxon>
        <taxon>Embryophyta</taxon>
        <taxon>Tracheophyta</taxon>
        <taxon>Spermatophyta</taxon>
        <taxon>Magnoliopsida</taxon>
        <taxon>eudicotyledons</taxon>
        <taxon>Gunneridae</taxon>
        <taxon>Pentapetalae</taxon>
        <taxon>asterids</taxon>
        <taxon>lamiids</taxon>
        <taxon>Gentianales</taxon>
        <taxon>Rubiaceae</taxon>
        <taxon>Cinchonoideae</taxon>
        <taxon>Cinchoneae</taxon>
        <taxon>Cinchona</taxon>
    </lineage>
</organism>
<dbReference type="InterPro" id="IPR032710">
    <property type="entry name" value="NTF2-like_dom_sf"/>
</dbReference>
<feature type="domain" description="NTF2" evidence="5">
    <location>
        <begin position="16"/>
        <end position="132"/>
    </location>
</feature>
<dbReference type="InterPro" id="IPR018222">
    <property type="entry name" value="Nuclear_transport_factor_2_euk"/>
</dbReference>
<feature type="domain" description="RRM" evidence="4">
    <location>
        <begin position="294"/>
        <end position="371"/>
    </location>
</feature>
<dbReference type="SUPFAM" id="SSF54427">
    <property type="entry name" value="NTF2-like"/>
    <property type="match status" value="1"/>
</dbReference>
<dbReference type="Pfam" id="PF00076">
    <property type="entry name" value="RRM_1"/>
    <property type="match status" value="1"/>
</dbReference>
<dbReference type="InterPro" id="IPR002075">
    <property type="entry name" value="NTF2_dom"/>
</dbReference>
<proteinExistence type="predicted"/>
<dbReference type="PANTHER" id="PTHR10693">
    <property type="entry name" value="RAS GTPASE-ACTIVATING PROTEIN-BINDING PROTEIN"/>
    <property type="match status" value="1"/>
</dbReference>
<evidence type="ECO:0000256" key="2">
    <source>
        <dbReference type="PROSITE-ProRule" id="PRU00176"/>
    </source>
</evidence>